<gene>
    <name evidence="2" type="ORF">C4N24_01975</name>
</gene>
<dbReference type="Proteomes" id="UP000251281">
    <property type="component" value="Unassembled WGS sequence"/>
</dbReference>
<dbReference type="PANTHER" id="PTHR43196">
    <property type="entry name" value="SULFATE ADENYLYLTRANSFERASE SUBUNIT 2"/>
    <property type="match status" value="1"/>
</dbReference>
<dbReference type="Pfam" id="PF01507">
    <property type="entry name" value="PAPS_reduct"/>
    <property type="match status" value="1"/>
</dbReference>
<reference evidence="2 3" key="1">
    <citation type="submission" date="2018-02" db="EMBL/GenBank/DDBJ databases">
        <title>Complete genome sequencing of Faecalibacterium prausnitzii strains isolated from the human gut.</title>
        <authorList>
            <person name="Fitzgerald B.C."/>
            <person name="Shkoporov A.N."/>
            <person name="Ross P.R."/>
            <person name="Hill C."/>
        </authorList>
    </citation>
    <scope>NUCLEOTIDE SEQUENCE [LARGE SCALE GENOMIC DNA]</scope>
    <source>
        <strain evidence="2 3">APC923/51-1</strain>
    </source>
</reference>
<dbReference type="PANTHER" id="PTHR43196:SF2">
    <property type="entry name" value="PHOSPHOADENOSINE PHOSPHOSULFATE REDUCTASE"/>
    <property type="match status" value="1"/>
</dbReference>
<accession>A0A329UIN9</accession>
<dbReference type="RefSeq" id="WP_112090102.1">
    <property type="nucleotide sequence ID" value="NZ_PRLD01000001.1"/>
</dbReference>
<sequence length="268" mass="31539">MIYKSENAPKESEKGCYHAVSLSGGKDSTAMLLLMIERDMPIDIVLSADTGMEFPEMYEHLAKVDAFLYEKRNIHITTLRHPKGFEWLMFEEPKQKPSAIERRLRDGVPLYGNGWPGIRVRWCTGQLKTHLITKKVNELKGKYHALHYVGIAYDERNRCKCEQYPLVDWKITEVEALKICYDRGFDFGGLYEIYHRASCWCCPFQRIDELRKLRQHHPELWKHLREMDNRALEQFGPGPLGQFKKDWTVQRLEERFFQEEQSSLPLAG</sequence>
<evidence type="ECO:0000259" key="1">
    <source>
        <dbReference type="Pfam" id="PF01507"/>
    </source>
</evidence>
<dbReference type="Gene3D" id="3.40.50.620">
    <property type="entry name" value="HUPs"/>
    <property type="match status" value="1"/>
</dbReference>
<evidence type="ECO:0000313" key="3">
    <source>
        <dbReference type="Proteomes" id="UP000251281"/>
    </source>
</evidence>
<comment type="caution">
    <text evidence="2">The sequence shown here is derived from an EMBL/GenBank/DDBJ whole genome shotgun (WGS) entry which is preliminary data.</text>
</comment>
<dbReference type="InterPro" id="IPR002500">
    <property type="entry name" value="PAPS_reduct_dom"/>
</dbReference>
<dbReference type="GO" id="GO:0003824">
    <property type="term" value="F:catalytic activity"/>
    <property type="evidence" value="ECO:0007669"/>
    <property type="project" value="InterPro"/>
</dbReference>
<protein>
    <recommendedName>
        <fullName evidence="1">Phosphoadenosine phosphosulphate reductase domain-containing protein</fullName>
    </recommendedName>
</protein>
<dbReference type="InterPro" id="IPR050128">
    <property type="entry name" value="Sulfate_adenylyltrnsfr_sub2"/>
</dbReference>
<dbReference type="InterPro" id="IPR014729">
    <property type="entry name" value="Rossmann-like_a/b/a_fold"/>
</dbReference>
<name>A0A329UIN9_9FIRM</name>
<dbReference type="SUPFAM" id="SSF52402">
    <property type="entry name" value="Adenine nucleotide alpha hydrolases-like"/>
    <property type="match status" value="1"/>
</dbReference>
<proteinExistence type="predicted"/>
<feature type="domain" description="Phosphoadenosine phosphosulphate reductase" evidence="1">
    <location>
        <begin position="19"/>
        <end position="83"/>
    </location>
</feature>
<dbReference type="EMBL" id="PRLD01000001">
    <property type="protein sequence ID" value="RAW60900.1"/>
    <property type="molecule type" value="Genomic_DNA"/>
</dbReference>
<dbReference type="AlphaFoldDB" id="A0A329UIN9"/>
<organism evidence="2 3">
    <name type="scientific">Faecalibacterium prausnitzii</name>
    <dbReference type="NCBI Taxonomy" id="853"/>
    <lineage>
        <taxon>Bacteria</taxon>
        <taxon>Bacillati</taxon>
        <taxon>Bacillota</taxon>
        <taxon>Clostridia</taxon>
        <taxon>Eubacteriales</taxon>
        <taxon>Oscillospiraceae</taxon>
        <taxon>Faecalibacterium</taxon>
    </lineage>
</organism>
<evidence type="ECO:0000313" key="2">
    <source>
        <dbReference type="EMBL" id="RAW60900.1"/>
    </source>
</evidence>